<evidence type="ECO:0000256" key="2">
    <source>
        <dbReference type="ARBA" id="ARBA00006454"/>
    </source>
</evidence>
<evidence type="ECO:0000256" key="5">
    <source>
        <dbReference type="ARBA" id="ARBA00023155"/>
    </source>
</evidence>
<evidence type="ECO:0000256" key="7">
    <source>
        <dbReference type="ARBA" id="ARBA00023242"/>
    </source>
</evidence>
<feature type="compositionally biased region" description="Polar residues" evidence="9">
    <location>
        <begin position="472"/>
        <end position="494"/>
    </location>
</feature>
<organism evidence="11 12">
    <name type="scientific">Vicia faba</name>
    <name type="common">Broad bean</name>
    <name type="synonym">Faba vulgaris</name>
    <dbReference type="NCBI Taxonomy" id="3906"/>
    <lineage>
        <taxon>Eukaryota</taxon>
        <taxon>Viridiplantae</taxon>
        <taxon>Streptophyta</taxon>
        <taxon>Embryophyta</taxon>
        <taxon>Tracheophyta</taxon>
        <taxon>Spermatophyta</taxon>
        <taxon>Magnoliopsida</taxon>
        <taxon>eudicotyledons</taxon>
        <taxon>Gunneridae</taxon>
        <taxon>Pentapetalae</taxon>
        <taxon>rosids</taxon>
        <taxon>fabids</taxon>
        <taxon>Fabales</taxon>
        <taxon>Fabaceae</taxon>
        <taxon>Papilionoideae</taxon>
        <taxon>50 kb inversion clade</taxon>
        <taxon>NPAAA clade</taxon>
        <taxon>Hologalegina</taxon>
        <taxon>IRL clade</taxon>
        <taxon>Fabeae</taxon>
        <taxon>Vicia</taxon>
    </lineage>
</organism>
<comment type="subcellular location">
    <subcellularLocation>
        <location evidence="1 8">Nucleus</location>
    </subcellularLocation>
</comment>
<feature type="region of interest" description="Disordered" evidence="9">
    <location>
        <begin position="334"/>
        <end position="378"/>
    </location>
</feature>
<dbReference type="FunFam" id="1.10.10.60:FF:000117">
    <property type="entry name" value="BEL1-like homeodomain protein 9"/>
    <property type="match status" value="1"/>
</dbReference>
<accession>A0AAV0ZVK2</accession>
<proteinExistence type="inferred from homology"/>
<keyword evidence="7 8" id="KW-0539">Nucleus</keyword>
<keyword evidence="6" id="KW-0804">Transcription</keyword>
<dbReference type="Pfam" id="PF07526">
    <property type="entry name" value="POX"/>
    <property type="match status" value="1"/>
</dbReference>
<feature type="compositionally biased region" description="Low complexity" evidence="9">
    <location>
        <begin position="86"/>
        <end position="105"/>
    </location>
</feature>
<dbReference type="InterPro" id="IPR050224">
    <property type="entry name" value="TALE_homeobox"/>
</dbReference>
<reference evidence="11 12" key="1">
    <citation type="submission" date="2023-01" db="EMBL/GenBank/DDBJ databases">
        <authorList>
            <person name="Kreplak J."/>
        </authorList>
    </citation>
    <scope>NUCLEOTIDE SEQUENCE [LARGE SCALE GENOMIC DNA]</scope>
</reference>
<dbReference type="GO" id="GO:0005634">
    <property type="term" value="C:nucleus"/>
    <property type="evidence" value="ECO:0007669"/>
    <property type="project" value="UniProtKB-SubCell"/>
</dbReference>
<comment type="similarity">
    <text evidence="2">Belongs to the TALE/BELL homeobox family.</text>
</comment>
<dbReference type="EMBL" id="OX451737">
    <property type="protein sequence ID" value="CAI8600942.1"/>
    <property type="molecule type" value="Genomic_DNA"/>
</dbReference>
<keyword evidence="5 8" id="KW-0371">Homeobox</keyword>
<dbReference type="PANTHER" id="PTHR11850">
    <property type="entry name" value="HOMEOBOX PROTEIN TRANSCRIPTION FACTORS"/>
    <property type="match status" value="1"/>
</dbReference>
<dbReference type="GO" id="GO:0003677">
    <property type="term" value="F:DNA binding"/>
    <property type="evidence" value="ECO:0007669"/>
    <property type="project" value="UniProtKB-UniRule"/>
</dbReference>
<dbReference type="Proteomes" id="UP001157006">
    <property type="component" value="Chromosome 2"/>
</dbReference>
<evidence type="ECO:0000256" key="8">
    <source>
        <dbReference type="PROSITE-ProRule" id="PRU00108"/>
    </source>
</evidence>
<dbReference type="GO" id="GO:0006355">
    <property type="term" value="P:regulation of DNA-templated transcription"/>
    <property type="evidence" value="ECO:0007669"/>
    <property type="project" value="InterPro"/>
</dbReference>
<dbReference type="Gene3D" id="1.10.10.60">
    <property type="entry name" value="Homeodomain-like"/>
    <property type="match status" value="1"/>
</dbReference>
<keyword evidence="12" id="KW-1185">Reference proteome</keyword>
<dbReference type="InterPro" id="IPR001356">
    <property type="entry name" value="HD"/>
</dbReference>
<evidence type="ECO:0000256" key="9">
    <source>
        <dbReference type="SAM" id="MobiDB-lite"/>
    </source>
</evidence>
<keyword evidence="3" id="KW-0805">Transcription regulation</keyword>
<evidence type="ECO:0000259" key="10">
    <source>
        <dbReference type="PROSITE" id="PS50071"/>
    </source>
</evidence>
<dbReference type="PROSITE" id="PS50071">
    <property type="entry name" value="HOMEOBOX_2"/>
    <property type="match status" value="1"/>
</dbReference>
<evidence type="ECO:0000313" key="12">
    <source>
        <dbReference type="Proteomes" id="UP001157006"/>
    </source>
</evidence>
<dbReference type="InterPro" id="IPR008422">
    <property type="entry name" value="KN_HD"/>
</dbReference>
<feature type="compositionally biased region" description="Basic and acidic residues" evidence="9">
    <location>
        <begin position="453"/>
        <end position="471"/>
    </location>
</feature>
<feature type="DNA-binding region" description="Homeobox" evidence="8">
    <location>
        <begin position="374"/>
        <end position="436"/>
    </location>
</feature>
<feature type="region of interest" description="Disordered" evidence="9">
    <location>
        <begin position="445"/>
        <end position="495"/>
    </location>
</feature>
<sequence length="607" mass="68309">MASDEGFEGYHVPQQSRRDKLRVVVAQNQQPHEPLLPFYDSSFITSFSNQQVLKPNSCSSSNSMKDLECSNFMMRFSREEGKRVMNSNNNNNNNNNISPSPSSSNHPYYESLNHSSNPFLYQAQNIQNLRNFDEVQNCSSSTSTMMLNHEPLSLSLSSNKSVGNNNLPLELNLQRYGSVIYGGGGVIQGLVDGGGSGGSVPFTGYASVLKDSRFLKPAQELLEEMCEVGGRNVCGEKVVVMADSSLMMESPLERFSEEEDPFGDGRNKSRLLTMLDEVYKRYRQYYQQMQSVVTSFEYVSGLNNAAPYASLAIKAMSKHFRCLKKAITDQLQSNNKAHFHSSNRRDESTRFGSNERGSPYSHRSGYLEQQQQPVWRPQRGLPERAVTVLRAWLFEHFLHPYPTDTDKIMLAKQTGLSRSQVSNWFINARVRLWKPMVEEIHMLETRQAAPKDSQQKEENSRNKSNDQHHLPSDTSLQSENPATSTSKFPDSSSYKRVINEIPNIPTRTQGQQHHQQQQMNLPFQQVGVGVNMGSGSNTNNNNSNSNVSLTLGLYQNHGIGLAEPFPLSAAQRFGLGLETNNEGNYVMSGFESQNRHFGGQMFHDFVG</sequence>
<dbReference type="InterPro" id="IPR009057">
    <property type="entry name" value="Homeodomain-like_sf"/>
</dbReference>
<evidence type="ECO:0000313" key="11">
    <source>
        <dbReference type="EMBL" id="CAI8600942.1"/>
    </source>
</evidence>
<evidence type="ECO:0000256" key="4">
    <source>
        <dbReference type="ARBA" id="ARBA00023125"/>
    </source>
</evidence>
<dbReference type="SMART" id="SM00574">
    <property type="entry name" value="POX"/>
    <property type="match status" value="1"/>
</dbReference>
<evidence type="ECO:0000256" key="1">
    <source>
        <dbReference type="ARBA" id="ARBA00004123"/>
    </source>
</evidence>
<dbReference type="InterPro" id="IPR006563">
    <property type="entry name" value="POX_dom"/>
</dbReference>
<dbReference type="CDD" id="cd00086">
    <property type="entry name" value="homeodomain"/>
    <property type="match status" value="1"/>
</dbReference>
<dbReference type="Pfam" id="PF05920">
    <property type="entry name" value="Homeobox_KN"/>
    <property type="match status" value="1"/>
</dbReference>
<evidence type="ECO:0000256" key="3">
    <source>
        <dbReference type="ARBA" id="ARBA00023015"/>
    </source>
</evidence>
<dbReference type="SMART" id="SM00389">
    <property type="entry name" value="HOX"/>
    <property type="match status" value="1"/>
</dbReference>
<gene>
    <name evidence="11" type="ORF">VFH_II248200</name>
</gene>
<feature type="domain" description="Homeobox" evidence="10">
    <location>
        <begin position="372"/>
        <end position="435"/>
    </location>
</feature>
<evidence type="ECO:0000256" key="6">
    <source>
        <dbReference type="ARBA" id="ARBA00023163"/>
    </source>
</evidence>
<dbReference type="AlphaFoldDB" id="A0AAV0ZVK2"/>
<dbReference type="SUPFAM" id="SSF46689">
    <property type="entry name" value="Homeodomain-like"/>
    <property type="match status" value="1"/>
</dbReference>
<name>A0AAV0ZVK2_VICFA</name>
<feature type="region of interest" description="Disordered" evidence="9">
    <location>
        <begin position="83"/>
        <end position="111"/>
    </location>
</feature>
<protein>
    <recommendedName>
        <fullName evidence="10">Homeobox domain-containing protein</fullName>
    </recommendedName>
</protein>
<keyword evidence="4 8" id="KW-0238">DNA-binding</keyword>